<evidence type="ECO:0000313" key="2">
    <source>
        <dbReference type="EMBL" id="WVZ67254.1"/>
    </source>
</evidence>
<evidence type="ECO:0000256" key="1">
    <source>
        <dbReference type="SAM" id="MobiDB-lite"/>
    </source>
</evidence>
<gene>
    <name evidence="2" type="ORF">U9M48_016359</name>
</gene>
<dbReference type="AlphaFoldDB" id="A0AAQ3T8J6"/>
<dbReference type="EMBL" id="CP144748">
    <property type="protein sequence ID" value="WVZ67254.1"/>
    <property type="molecule type" value="Genomic_DNA"/>
</dbReference>
<reference evidence="2 3" key="1">
    <citation type="submission" date="2024-02" db="EMBL/GenBank/DDBJ databases">
        <title>High-quality chromosome-scale genome assembly of Pensacola bahiagrass (Paspalum notatum Flugge var. saurae).</title>
        <authorList>
            <person name="Vega J.M."/>
            <person name="Podio M."/>
            <person name="Orjuela J."/>
            <person name="Siena L.A."/>
            <person name="Pessino S.C."/>
            <person name="Combes M.C."/>
            <person name="Mariac C."/>
            <person name="Albertini E."/>
            <person name="Pupilli F."/>
            <person name="Ortiz J.P.A."/>
            <person name="Leblanc O."/>
        </authorList>
    </citation>
    <scope>NUCLEOTIDE SEQUENCE [LARGE SCALE GENOMIC DNA]</scope>
    <source>
        <strain evidence="2">R1</strain>
        <tissue evidence="2">Leaf</tissue>
    </source>
</reference>
<proteinExistence type="predicted"/>
<feature type="region of interest" description="Disordered" evidence="1">
    <location>
        <begin position="1"/>
        <end position="24"/>
    </location>
</feature>
<name>A0AAQ3T8J6_PASNO</name>
<keyword evidence="3" id="KW-1185">Reference proteome</keyword>
<dbReference type="Proteomes" id="UP001341281">
    <property type="component" value="Chromosome 04"/>
</dbReference>
<sequence length="75" mass="8592">MKEGAAPGNGDKMGHGYRPKDDNIMDVDTTASEFIMRRHRAWALQKSTTIDQLRKAAPTKTYWTRKPQELQVEES</sequence>
<accession>A0AAQ3T8J6</accession>
<organism evidence="2 3">
    <name type="scientific">Paspalum notatum var. saurae</name>
    <dbReference type="NCBI Taxonomy" id="547442"/>
    <lineage>
        <taxon>Eukaryota</taxon>
        <taxon>Viridiplantae</taxon>
        <taxon>Streptophyta</taxon>
        <taxon>Embryophyta</taxon>
        <taxon>Tracheophyta</taxon>
        <taxon>Spermatophyta</taxon>
        <taxon>Magnoliopsida</taxon>
        <taxon>Liliopsida</taxon>
        <taxon>Poales</taxon>
        <taxon>Poaceae</taxon>
        <taxon>PACMAD clade</taxon>
        <taxon>Panicoideae</taxon>
        <taxon>Andropogonodae</taxon>
        <taxon>Paspaleae</taxon>
        <taxon>Paspalinae</taxon>
        <taxon>Paspalum</taxon>
    </lineage>
</organism>
<evidence type="ECO:0000313" key="3">
    <source>
        <dbReference type="Proteomes" id="UP001341281"/>
    </source>
</evidence>
<protein>
    <submittedName>
        <fullName evidence="2">Uncharacterized protein</fullName>
    </submittedName>
</protein>
<feature type="compositionally biased region" description="Basic and acidic residues" evidence="1">
    <location>
        <begin position="12"/>
        <end position="23"/>
    </location>
</feature>